<sequence>MHAAADRAVNGAARPLAQRSPRFHGVTAMVRSIFSGASPMRKGIALIVGVTGISGYNLANVLLADGWTVYGLARRPLPHDGVIPVAADLLDAESTNNALRGLPITHVFFCTWTRRDTERENVQANGAMMRHLCDALSDAPLQHMALVTGTKHYLGAFENYGSGKAETPFRESEPRQPGENFYYTLEDLLFAHAEQHGFGWSVHRSHTMVGMANGSNAMNMGVTLAVYASLCKHTGQPFVFPGSQAQWNSLTDLTDAGLLGRQLAWAGLSPAARNQAFNTVNGDVFRWRWMWGEIAKFFELDAAPCPAVPEPLEARMSQTAPALWAEVAAQHTLVESDVNRLASWWHTDADLGREIECVNDMTKSRELGFLDFYDSRASFFELFTRLRALRIIP</sequence>
<organism evidence="2 3">
    <name type="scientific">Xanthomonas axonopodis pv. citri (strain 306)</name>
    <dbReference type="NCBI Taxonomy" id="190486"/>
    <lineage>
        <taxon>Bacteria</taxon>
        <taxon>Pseudomonadati</taxon>
        <taxon>Pseudomonadota</taxon>
        <taxon>Gammaproteobacteria</taxon>
        <taxon>Lysobacterales</taxon>
        <taxon>Lysobacteraceae</taxon>
        <taxon>Xanthomonas</taxon>
    </lineage>
</organism>
<feature type="domain" description="PRISE-like Rossmann-fold" evidence="1">
    <location>
        <begin position="104"/>
        <end position="393"/>
    </location>
</feature>
<dbReference type="AlphaFoldDB" id="A0AAI8ESS5"/>
<reference evidence="2 3" key="1">
    <citation type="journal article" date="2002" name="Nature">
        <title>Comparison of the genomes of two Xanthomonas pathogens with differing host specificities.</title>
        <authorList>
            <person name="da Silva A.C."/>
            <person name="Ferro J.A."/>
            <person name="Reinach F.C."/>
            <person name="Farah C.S."/>
            <person name="Furlan L.R."/>
            <person name="Quaggio R.B."/>
            <person name="Monteiro-Vitorello C.B."/>
            <person name="Van Sluys M.A."/>
            <person name="Almeida N.F."/>
            <person name="Alves L.M."/>
            <person name="do Amaral A.M."/>
            <person name="Bertolini M.C."/>
            <person name="Camargo L.E."/>
            <person name="Camarotte G."/>
            <person name="Cannavan F."/>
            <person name="Cardozo J."/>
            <person name="Chambergo F."/>
            <person name="Ciapina L.P."/>
            <person name="Cicarelli R.M."/>
            <person name="Coutinho L.L."/>
            <person name="Cursino-Santos J.R."/>
            <person name="El-Dorry H."/>
            <person name="Faria J.B."/>
            <person name="Ferreira A.J."/>
            <person name="Ferreira R.C."/>
            <person name="Ferro M.I."/>
            <person name="Formighieri E.F."/>
            <person name="Franco M.C."/>
            <person name="Greggio C.C."/>
            <person name="Gruber A."/>
            <person name="Katsuyama A.M."/>
            <person name="Kishi L.T."/>
            <person name="Leite R.P."/>
            <person name="Lemos E.G."/>
            <person name="Lemos M.V."/>
            <person name="Locali E.C."/>
            <person name="Machado M.A."/>
            <person name="Madeira A.M."/>
            <person name="Martinez-Rossi N.M."/>
            <person name="Martins E.C."/>
            <person name="Meidanis J."/>
            <person name="Menck C.F."/>
            <person name="Miyaki C.Y."/>
            <person name="Moon D.H."/>
            <person name="Moreira L.M."/>
            <person name="Novo M.T."/>
            <person name="Okura V.K."/>
            <person name="Oliveira M.C."/>
            <person name="Oliveira V.R."/>
            <person name="Pereira H.A."/>
            <person name="Rossi A."/>
            <person name="Sena J.A."/>
            <person name="Silva C."/>
            <person name="de Souza R.F."/>
            <person name="Spinola L.A."/>
            <person name="Takita M.A."/>
            <person name="Tamura R.E."/>
            <person name="Teixeira E.C."/>
            <person name="Tezza R.I."/>
            <person name="Trindade dos Santos M."/>
            <person name="Truffi D."/>
            <person name="Tsai S.M."/>
            <person name="White F.F."/>
            <person name="Setubal J.C."/>
            <person name="Kitajima J.P."/>
        </authorList>
    </citation>
    <scope>NUCLEOTIDE SEQUENCE [LARGE SCALE GENOMIC DNA]</scope>
    <source>
        <strain evidence="2 3">306</strain>
    </source>
</reference>
<dbReference type="KEGG" id="xac:XAC2083"/>
<accession>A0AAI8ESS5</accession>
<dbReference type="Proteomes" id="UP000000576">
    <property type="component" value="Chromosome"/>
</dbReference>
<dbReference type="InterPro" id="IPR055222">
    <property type="entry name" value="PRISE-like_Rossmann-fold"/>
</dbReference>
<protein>
    <recommendedName>
        <fullName evidence="1">PRISE-like Rossmann-fold domain-containing protein</fullName>
    </recommendedName>
</protein>
<dbReference type="SUPFAM" id="SSF51735">
    <property type="entry name" value="NAD(P)-binding Rossmann-fold domains"/>
    <property type="match status" value="1"/>
</dbReference>
<name>A0AAI8ESS5_XANAC</name>
<dbReference type="PANTHER" id="PTHR32487:SF0">
    <property type="entry name" value="3-OXO-DELTA(4,5)-STEROID 5-BETA-REDUCTASE"/>
    <property type="match status" value="1"/>
</dbReference>
<gene>
    <name evidence="2" type="ordered locus">XAC2083</name>
</gene>
<dbReference type="Pfam" id="PF22917">
    <property type="entry name" value="PRISE"/>
    <property type="match status" value="1"/>
</dbReference>
<proteinExistence type="predicted"/>
<evidence type="ECO:0000313" key="2">
    <source>
        <dbReference type="EMBL" id="AAM36940.1"/>
    </source>
</evidence>
<dbReference type="Gene3D" id="3.40.50.720">
    <property type="entry name" value="NAD(P)-binding Rossmann-like Domain"/>
    <property type="match status" value="1"/>
</dbReference>
<dbReference type="EMBL" id="AE008923">
    <property type="protein sequence ID" value="AAM36940.1"/>
    <property type="molecule type" value="Genomic_DNA"/>
</dbReference>
<dbReference type="PANTHER" id="PTHR32487">
    <property type="entry name" value="3-OXO-DELTA(4,5)-STEROID 5-BETA-REDUCTASE"/>
    <property type="match status" value="1"/>
</dbReference>
<evidence type="ECO:0000313" key="3">
    <source>
        <dbReference type="Proteomes" id="UP000000576"/>
    </source>
</evidence>
<dbReference type="InterPro" id="IPR036291">
    <property type="entry name" value="NAD(P)-bd_dom_sf"/>
</dbReference>
<dbReference type="CDD" id="cd08948">
    <property type="entry name" value="5beta-POR_like_SDR_a"/>
    <property type="match status" value="1"/>
</dbReference>
<evidence type="ECO:0000259" key="1">
    <source>
        <dbReference type="Pfam" id="PF22917"/>
    </source>
</evidence>